<dbReference type="AlphaFoldDB" id="A0A0D3KJS9"/>
<dbReference type="GO" id="GO:0008270">
    <property type="term" value="F:zinc ion binding"/>
    <property type="evidence" value="ECO:0007669"/>
    <property type="project" value="UniProtKB-KW"/>
</dbReference>
<sequence length="62" mass="6265">CNVCGRVGHLGRTCPTRACRKCGGFGHIAKHCAGPKGAGCSHCGSQLHAAAECTFGALPGER</sequence>
<dbReference type="GeneID" id="17281285"/>
<dbReference type="RefSeq" id="XP_005788443.1">
    <property type="nucleotide sequence ID" value="XM_005788386.1"/>
</dbReference>
<evidence type="ECO:0000256" key="1">
    <source>
        <dbReference type="PROSITE-ProRule" id="PRU00047"/>
    </source>
</evidence>
<organism evidence="3 4">
    <name type="scientific">Emiliania huxleyi (strain CCMP1516)</name>
    <dbReference type="NCBI Taxonomy" id="280463"/>
    <lineage>
        <taxon>Eukaryota</taxon>
        <taxon>Haptista</taxon>
        <taxon>Haptophyta</taxon>
        <taxon>Prymnesiophyceae</taxon>
        <taxon>Isochrysidales</taxon>
        <taxon>Noelaerhabdaceae</taxon>
        <taxon>Emiliania</taxon>
    </lineage>
</organism>
<dbReference type="PROSITE" id="PS50158">
    <property type="entry name" value="ZF_CCHC"/>
    <property type="match status" value="2"/>
</dbReference>
<feature type="domain" description="CCHC-type" evidence="2">
    <location>
        <begin position="19"/>
        <end position="32"/>
    </location>
</feature>
<dbReference type="SUPFAM" id="SSF57756">
    <property type="entry name" value="Retrovirus zinc finger-like domains"/>
    <property type="match status" value="1"/>
</dbReference>
<keyword evidence="1" id="KW-0862">Zinc</keyword>
<protein>
    <recommendedName>
        <fullName evidence="2">CCHC-type domain-containing protein</fullName>
    </recommendedName>
</protein>
<reference evidence="4" key="1">
    <citation type="journal article" date="2013" name="Nature">
        <title>Pan genome of the phytoplankton Emiliania underpins its global distribution.</title>
        <authorList>
            <person name="Read B.A."/>
            <person name="Kegel J."/>
            <person name="Klute M.J."/>
            <person name="Kuo A."/>
            <person name="Lefebvre S.C."/>
            <person name="Maumus F."/>
            <person name="Mayer C."/>
            <person name="Miller J."/>
            <person name="Monier A."/>
            <person name="Salamov A."/>
            <person name="Young J."/>
            <person name="Aguilar M."/>
            <person name="Claverie J.M."/>
            <person name="Frickenhaus S."/>
            <person name="Gonzalez K."/>
            <person name="Herman E.K."/>
            <person name="Lin Y.C."/>
            <person name="Napier J."/>
            <person name="Ogata H."/>
            <person name="Sarno A.F."/>
            <person name="Shmutz J."/>
            <person name="Schroeder D."/>
            <person name="de Vargas C."/>
            <person name="Verret F."/>
            <person name="von Dassow P."/>
            <person name="Valentin K."/>
            <person name="Van de Peer Y."/>
            <person name="Wheeler G."/>
            <person name="Dacks J.B."/>
            <person name="Delwiche C.F."/>
            <person name="Dyhrman S.T."/>
            <person name="Glockner G."/>
            <person name="John U."/>
            <person name="Richards T."/>
            <person name="Worden A.Z."/>
            <person name="Zhang X."/>
            <person name="Grigoriev I.V."/>
            <person name="Allen A.E."/>
            <person name="Bidle K."/>
            <person name="Borodovsky M."/>
            <person name="Bowler C."/>
            <person name="Brownlee C."/>
            <person name="Cock J.M."/>
            <person name="Elias M."/>
            <person name="Gladyshev V.N."/>
            <person name="Groth M."/>
            <person name="Guda C."/>
            <person name="Hadaegh A."/>
            <person name="Iglesias-Rodriguez M.D."/>
            <person name="Jenkins J."/>
            <person name="Jones B.M."/>
            <person name="Lawson T."/>
            <person name="Leese F."/>
            <person name="Lindquist E."/>
            <person name="Lobanov A."/>
            <person name="Lomsadze A."/>
            <person name="Malik S.B."/>
            <person name="Marsh M.E."/>
            <person name="Mackinder L."/>
            <person name="Mock T."/>
            <person name="Mueller-Roeber B."/>
            <person name="Pagarete A."/>
            <person name="Parker M."/>
            <person name="Probert I."/>
            <person name="Quesneville H."/>
            <person name="Raines C."/>
            <person name="Rensing S.A."/>
            <person name="Riano-Pachon D.M."/>
            <person name="Richier S."/>
            <person name="Rokitta S."/>
            <person name="Shiraiwa Y."/>
            <person name="Soanes D.M."/>
            <person name="van der Giezen M."/>
            <person name="Wahlund T.M."/>
            <person name="Williams B."/>
            <person name="Wilson W."/>
            <person name="Wolfe G."/>
            <person name="Wurch L.L."/>
        </authorList>
    </citation>
    <scope>NUCLEOTIDE SEQUENCE</scope>
</reference>
<evidence type="ECO:0000313" key="3">
    <source>
        <dbReference type="EnsemblProtists" id="EOD36014"/>
    </source>
</evidence>
<dbReference type="PaxDb" id="2903-EOD36014"/>
<feature type="domain" description="CCHC-type" evidence="2">
    <location>
        <begin position="1"/>
        <end position="15"/>
    </location>
</feature>
<keyword evidence="4" id="KW-1185">Reference proteome</keyword>
<evidence type="ECO:0000313" key="4">
    <source>
        <dbReference type="Proteomes" id="UP000013827"/>
    </source>
</evidence>
<dbReference type="GO" id="GO:0003676">
    <property type="term" value="F:nucleic acid binding"/>
    <property type="evidence" value="ECO:0007669"/>
    <property type="project" value="InterPro"/>
</dbReference>
<dbReference type="InterPro" id="IPR036875">
    <property type="entry name" value="Znf_CCHC_sf"/>
</dbReference>
<evidence type="ECO:0000259" key="2">
    <source>
        <dbReference type="PROSITE" id="PS50158"/>
    </source>
</evidence>
<keyword evidence="1" id="KW-0479">Metal-binding</keyword>
<name>A0A0D3KJS9_EMIH1</name>
<accession>A0A0D3KJS9</accession>
<dbReference type="SMART" id="SM00343">
    <property type="entry name" value="ZnF_C2HC"/>
    <property type="match status" value="3"/>
</dbReference>
<dbReference type="EnsemblProtists" id="EOD36014">
    <property type="protein sequence ID" value="EOD36014"/>
    <property type="gene ID" value="EMIHUDRAFT_49228"/>
</dbReference>
<dbReference type="InterPro" id="IPR001878">
    <property type="entry name" value="Znf_CCHC"/>
</dbReference>
<dbReference type="Gene3D" id="4.10.60.10">
    <property type="entry name" value="Zinc finger, CCHC-type"/>
    <property type="match status" value="1"/>
</dbReference>
<dbReference type="Pfam" id="PF00098">
    <property type="entry name" value="zf-CCHC"/>
    <property type="match status" value="2"/>
</dbReference>
<dbReference type="KEGG" id="ehx:EMIHUDRAFT_49228"/>
<keyword evidence="1" id="KW-0863">Zinc-finger</keyword>
<dbReference type="Proteomes" id="UP000013827">
    <property type="component" value="Unassembled WGS sequence"/>
</dbReference>
<proteinExistence type="predicted"/>
<dbReference type="HOGENOM" id="CLU_2911221_0_0_1"/>
<reference evidence="3" key="2">
    <citation type="submission" date="2024-10" db="UniProtKB">
        <authorList>
            <consortium name="EnsemblProtists"/>
        </authorList>
    </citation>
    <scope>IDENTIFICATION</scope>
</reference>